<evidence type="ECO:0000256" key="2">
    <source>
        <dbReference type="ARBA" id="ARBA00022801"/>
    </source>
</evidence>
<dbReference type="EMBL" id="KV921387">
    <property type="protein sequence ID" value="ORE16381.1"/>
    <property type="molecule type" value="Genomic_DNA"/>
</dbReference>
<proteinExistence type="predicted"/>
<gene>
    <name evidence="4" type="ORF">BCV71DRAFT_183527</name>
</gene>
<accession>A0A1X0RWV0</accession>
<dbReference type="AlphaFoldDB" id="A0A1X0RWV0"/>
<keyword evidence="2" id="KW-0378">Hydrolase</keyword>
<dbReference type="PANTHER" id="PTHR46194">
    <property type="entry name" value="PEPTIDYL-TRNA HYDROLASE PTRHD1-RELATED"/>
    <property type="match status" value="1"/>
</dbReference>
<name>A0A1X0RWV0_RHIZD</name>
<evidence type="ECO:0000313" key="5">
    <source>
        <dbReference type="Proteomes" id="UP000242381"/>
    </source>
</evidence>
<evidence type="ECO:0000256" key="1">
    <source>
        <dbReference type="ARBA" id="ARBA00013260"/>
    </source>
</evidence>
<dbReference type="VEuPathDB" id="FungiDB:BCV72DRAFT_277336"/>
<organism evidence="4 5">
    <name type="scientific">Rhizopus microsporus</name>
    <dbReference type="NCBI Taxonomy" id="58291"/>
    <lineage>
        <taxon>Eukaryota</taxon>
        <taxon>Fungi</taxon>
        <taxon>Fungi incertae sedis</taxon>
        <taxon>Mucoromycota</taxon>
        <taxon>Mucoromycotina</taxon>
        <taxon>Mucoromycetes</taxon>
        <taxon>Mucorales</taxon>
        <taxon>Mucorineae</taxon>
        <taxon>Rhizopodaceae</taxon>
        <taxon>Rhizopus</taxon>
    </lineage>
</organism>
<dbReference type="Proteomes" id="UP000242381">
    <property type="component" value="Unassembled WGS sequence"/>
</dbReference>
<dbReference type="InterPro" id="IPR042237">
    <property type="entry name" value="PTRHD1"/>
</dbReference>
<dbReference type="GO" id="GO:0004045">
    <property type="term" value="F:peptidyl-tRNA hydrolase activity"/>
    <property type="evidence" value="ECO:0007669"/>
    <property type="project" value="UniProtKB-EC"/>
</dbReference>
<evidence type="ECO:0000313" key="4">
    <source>
        <dbReference type="EMBL" id="ORE16381.1"/>
    </source>
</evidence>
<evidence type="ECO:0000256" key="3">
    <source>
        <dbReference type="ARBA" id="ARBA00048707"/>
    </source>
</evidence>
<dbReference type="OMA" id="WPKGPWM"/>
<dbReference type="InterPro" id="IPR002833">
    <property type="entry name" value="PTH2"/>
</dbReference>
<dbReference type="EC" id="3.1.1.29" evidence="1"/>
<comment type="catalytic activity">
    <reaction evidence="3">
        <text>an N-acyl-L-alpha-aminoacyl-tRNA + H2O = an N-acyl-L-amino acid + a tRNA + H(+)</text>
        <dbReference type="Rhea" id="RHEA:54448"/>
        <dbReference type="Rhea" id="RHEA-COMP:10123"/>
        <dbReference type="Rhea" id="RHEA-COMP:13883"/>
        <dbReference type="ChEBI" id="CHEBI:15377"/>
        <dbReference type="ChEBI" id="CHEBI:15378"/>
        <dbReference type="ChEBI" id="CHEBI:59874"/>
        <dbReference type="ChEBI" id="CHEBI:78442"/>
        <dbReference type="ChEBI" id="CHEBI:138191"/>
        <dbReference type="EC" id="3.1.1.29"/>
    </reaction>
</comment>
<dbReference type="PANTHER" id="PTHR46194:SF1">
    <property type="entry name" value="PEPTIDYL-TRNA HYDROLASE PTRHD1-RELATED"/>
    <property type="match status" value="1"/>
</dbReference>
<dbReference type="Pfam" id="PF01981">
    <property type="entry name" value="PTH2"/>
    <property type="match status" value="1"/>
</dbReference>
<reference evidence="4 5" key="1">
    <citation type="journal article" date="2016" name="Proc. Natl. Acad. Sci. U.S.A.">
        <title>Lipid metabolic changes in an early divergent fungus govern the establishment of a mutualistic symbiosis with endobacteria.</title>
        <authorList>
            <person name="Lastovetsky O.A."/>
            <person name="Gaspar M.L."/>
            <person name="Mondo S.J."/>
            <person name="LaButti K.M."/>
            <person name="Sandor L."/>
            <person name="Grigoriev I.V."/>
            <person name="Henry S.A."/>
            <person name="Pawlowska T.E."/>
        </authorList>
    </citation>
    <scope>NUCLEOTIDE SEQUENCE [LARGE SCALE GENOMIC DNA]</scope>
    <source>
        <strain evidence="4 5">ATCC 11559</strain>
    </source>
</reference>
<dbReference type="InterPro" id="IPR023476">
    <property type="entry name" value="Pep_tRNA_hydro_II_dom_sf"/>
</dbReference>
<sequence length="121" mass="13914">MAHWQVNRNTATKPKLEFIQNKISVMTQACHAATAILHITREDKNTQEYLADLDNMHKVVLETKNEGSLDKLADVLSQHQIPYKRWIEQPENIPTALATAPLRGRSPEVQEAFKKFCSLYR</sequence>
<dbReference type="Gene3D" id="3.40.1490.10">
    <property type="entry name" value="Bit1"/>
    <property type="match status" value="1"/>
</dbReference>
<dbReference type="SUPFAM" id="SSF102462">
    <property type="entry name" value="Peptidyl-tRNA hydrolase II"/>
    <property type="match status" value="1"/>
</dbReference>
<protein>
    <recommendedName>
        <fullName evidence="1">peptidyl-tRNA hydrolase</fullName>
        <ecNumber evidence="1">3.1.1.29</ecNumber>
    </recommendedName>
</protein>